<dbReference type="Pfam" id="PF12409">
    <property type="entry name" value="P5-ATPase"/>
    <property type="match status" value="1"/>
</dbReference>
<dbReference type="EC" id="7.2.2.-" evidence="1"/>
<keyword evidence="1" id="KW-0812">Transmembrane</keyword>
<keyword evidence="1" id="KW-0472">Membrane</keyword>
<dbReference type="GO" id="GO:0016020">
    <property type="term" value="C:membrane"/>
    <property type="evidence" value="ECO:0007669"/>
    <property type="project" value="UniProtKB-SubCell"/>
</dbReference>
<comment type="caution">
    <text evidence="1">Lacks conserved residue(s) required for the propagation of feature annotation.</text>
</comment>
<organism evidence="3 4">
    <name type="scientific">Amphilophus citrinellus</name>
    <name type="common">Midas cichlid</name>
    <name type="synonym">Cichlasoma citrinellum</name>
    <dbReference type="NCBI Taxonomy" id="61819"/>
    <lineage>
        <taxon>Eukaryota</taxon>
        <taxon>Metazoa</taxon>
        <taxon>Chordata</taxon>
        <taxon>Craniata</taxon>
        <taxon>Vertebrata</taxon>
        <taxon>Euteleostomi</taxon>
        <taxon>Actinopterygii</taxon>
        <taxon>Neopterygii</taxon>
        <taxon>Teleostei</taxon>
        <taxon>Neoteleostei</taxon>
        <taxon>Acanthomorphata</taxon>
        <taxon>Ovalentaria</taxon>
        <taxon>Cichlomorphae</taxon>
        <taxon>Cichliformes</taxon>
        <taxon>Cichlidae</taxon>
        <taxon>New World cichlids</taxon>
        <taxon>Cichlasomatinae</taxon>
        <taxon>Heroini</taxon>
        <taxon>Amphilophus</taxon>
    </lineage>
</organism>
<keyword evidence="1" id="KW-1133">Transmembrane helix</keyword>
<dbReference type="Proteomes" id="UP000261340">
    <property type="component" value="Unplaced"/>
</dbReference>
<comment type="subcellular location">
    <subcellularLocation>
        <location evidence="1">Membrane</location>
        <topology evidence="1">Multi-pass membrane protein</topology>
    </subcellularLocation>
</comment>
<keyword evidence="1" id="KW-0067">ATP-binding</keyword>
<accession>A0A3Q0T820</accession>
<comment type="catalytic activity">
    <reaction evidence="1">
        <text>ATP + H2O = ADP + phosphate + H(+)</text>
        <dbReference type="Rhea" id="RHEA:13065"/>
        <dbReference type="ChEBI" id="CHEBI:15377"/>
        <dbReference type="ChEBI" id="CHEBI:15378"/>
        <dbReference type="ChEBI" id="CHEBI:30616"/>
        <dbReference type="ChEBI" id="CHEBI:43474"/>
        <dbReference type="ChEBI" id="CHEBI:456216"/>
    </reaction>
</comment>
<dbReference type="Ensembl" id="ENSACIT00000029069.1">
    <property type="protein sequence ID" value="ENSACIP00000028320.1"/>
    <property type="gene ID" value="ENSACIG00000021952.1"/>
</dbReference>
<dbReference type="InterPro" id="IPR047819">
    <property type="entry name" value="P5A-ATPase_N"/>
</dbReference>
<dbReference type="GO" id="GO:0005524">
    <property type="term" value="F:ATP binding"/>
    <property type="evidence" value="ECO:0007669"/>
    <property type="project" value="UniProtKB-UniRule"/>
</dbReference>
<dbReference type="STRING" id="61819.ENSACIP00000028320"/>
<evidence type="ECO:0000259" key="2">
    <source>
        <dbReference type="Pfam" id="PF12409"/>
    </source>
</evidence>
<reference evidence="3" key="2">
    <citation type="submission" date="2025-09" db="UniProtKB">
        <authorList>
            <consortium name="Ensembl"/>
        </authorList>
    </citation>
    <scope>IDENTIFICATION</scope>
</reference>
<feature type="domain" description="P5B-type ATPase N-terminal" evidence="2">
    <location>
        <begin position="17"/>
        <end position="91"/>
    </location>
</feature>
<name>A0A3Q0T820_AMPCI</name>
<dbReference type="AlphaFoldDB" id="A0A3Q0T820"/>
<keyword evidence="1" id="KW-0460">Magnesium</keyword>
<evidence type="ECO:0000256" key="1">
    <source>
        <dbReference type="RuleBase" id="RU362082"/>
    </source>
</evidence>
<dbReference type="GO" id="GO:0019829">
    <property type="term" value="F:ATPase-coupled monoatomic cation transmembrane transporter activity"/>
    <property type="evidence" value="ECO:0007669"/>
    <property type="project" value="UniProtKB-UniRule"/>
</dbReference>
<keyword evidence="1" id="KW-0547">Nucleotide-binding</keyword>
<dbReference type="GO" id="GO:0046872">
    <property type="term" value="F:metal ion binding"/>
    <property type="evidence" value="ECO:0007669"/>
    <property type="project" value="UniProtKB-UniRule"/>
</dbReference>
<reference evidence="3" key="1">
    <citation type="submission" date="2025-08" db="UniProtKB">
        <authorList>
            <consortium name="Ensembl"/>
        </authorList>
    </citation>
    <scope>IDENTIFICATION</scope>
</reference>
<sequence>SENIKMKEVKIINQGLEDEMEVSGYRPCLWKMILVGVGAVCSGGLLLLLLYWLPEWGVKSTCTHTSLKDAHTVLLRTTVGKQRSLSIHSSQECRSHLSFYTE</sequence>
<evidence type="ECO:0000313" key="3">
    <source>
        <dbReference type="Ensembl" id="ENSACIP00000028320.1"/>
    </source>
</evidence>
<keyword evidence="1" id="KW-1278">Translocase</keyword>
<proteinExistence type="inferred from homology"/>
<comment type="similarity">
    <text evidence="1">Belongs to the cation transport ATPase (P-type) (TC 3.A.3) family. Type V subfamily.</text>
</comment>
<dbReference type="OMA" id="CLACENM"/>
<evidence type="ECO:0000313" key="4">
    <source>
        <dbReference type="Proteomes" id="UP000261340"/>
    </source>
</evidence>
<keyword evidence="1" id="KW-0479">Metal-binding</keyword>
<protein>
    <recommendedName>
        <fullName evidence="1">Cation-transporting ATPase</fullName>
        <ecNumber evidence="1">7.2.2.-</ecNumber>
    </recommendedName>
</protein>
<dbReference type="GeneTree" id="ENSGT00940000177426"/>
<keyword evidence="4" id="KW-1185">Reference proteome</keyword>
<feature type="transmembrane region" description="Helical" evidence="1">
    <location>
        <begin position="29"/>
        <end position="53"/>
    </location>
</feature>